<name>A0A6J1WS82_GALME</name>
<dbReference type="GeneID" id="113517644"/>
<dbReference type="GO" id="GO:0016616">
    <property type="term" value="F:oxidoreductase activity, acting on the CH-OH group of donors, NAD or NADP as acceptor"/>
    <property type="evidence" value="ECO:0007669"/>
    <property type="project" value="TreeGrafter"/>
</dbReference>
<dbReference type="PRINTS" id="PR00080">
    <property type="entry name" value="SDRFAMILY"/>
</dbReference>
<dbReference type="PRINTS" id="PR00081">
    <property type="entry name" value="GDHRDH"/>
</dbReference>
<dbReference type="Gene3D" id="3.40.50.720">
    <property type="entry name" value="NAD(P)-binding Rossmann-like Domain"/>
    <property type="match status" value="1"/>
</dbReference>
<dbReference type="InParanoid" id="A0A6J1WS82"/>
<evidence type="ECO:0000256" key="3">
    <source>
        <dbReference type="RuleBase" id="RU000363"/>
    </source>
</evidence>
<dbReference type="InterPro" id="IPR002347">
    <property type="entry name" value="SDR_fam"/>
</dbReference>
<dbReference type="InterPro" id="IPR036291">
    <property type="entry name" value="NAD(P)-bd_dom_sf"/>
</dbReference>
<reference evidence="5" key="1">
    <citation type="submission" date="2025-08" db="UniProtKB">
        <authorList>
            <consortium name="RefSeq"/>
        </authorList>
    </citation>
    <scope>IDENTIFICATION</scope>
    <source>
        <tissue evidence="5">Whole larvae</tissue>
    </source>
</reference>
<evidence type="ECO:0000256" key="1">
    <source>
        <dbReference type="ARBA" id="ARBA00006484"/>
    </source>
</evidence>
<keyword evidence="4" id="KW-1185">Reference proteome</keyword>
<evidence type="ECO:0000313" key="4">
    <source>
        <dbReference type="Proteomes" id="UP001652740"/>
    </source>
</evidence>
<gene>
    <name evidence="5" type="primary">LOC113517644</name>
</gene>
<dbReference type="RefSeq" id="XP_026758198.3">
    <property type="nucleotide sequence ID" value="XM_026902397.3"/>
</dbReference>
<dbReference type="KEGG" id="gmw:113517644"/>
<keyword evidence="2" id="KW-0560">Oxidoreductase</keyword>
<dbReference type="AlphaFoldDB" id="A0A6J1WS82"/>
<comment type="similarity">
    <text evidence="1 3">Belongs to the short-chain dehydrogenases/reductases (SDR) family.</text>
</comment>
<organism evidence="4 5">
    <name type="scientific">Galleria mellonella</name>
    <name type="common">Greater wax moth</name>
    <dbReference type="NCBI Taxonomy" id="7137"/>
    <lineage>
        <taxon>Eukaryota</taxon>
        <taxon>Metazoa</taxon>
        <taxon>Ecdysozoa</taxon>
        <taxon>Arthropoda</taxon>
        <taxon>Hexapoda</taxon>
        <taxon>Insecta</taxon>
        <taxon>Pterygota</taxon>
        <taxon>Neoptera</taxon>
        <taxon>Endopterygota</taxon>
        <taxon>Lepidoptera</taxon>
        <taxon>Glossata</taxon>
        <taxon>Ditrysia</taxon>
        <taxon>Pyraloidea</taxon>
        <taxon>Pyralidae</taxon>
        <taxon>Galleriinae</taxon>
        <taxon>Galleria</taxon>
    </lineage>
</organism>
<protein>
    <submittedName>
        <fullName evidence="5">Alcohol dehydrogenase 1-like</fullName>
    </submittedName>
</protein>
<dbReference type="Proteomes" id="UP001652740">
    <property type="component" value="Unplaced"/>
</dbReference>
<dbReference type="GO" id="GO:0005737">
    <property type="term" value="C:cytoplasm"/>
    <property type="evidence" value="ECO:0007669"/>
    <property type="project" value="TreeGrafter"/>
</dbReference>
<sequence length="271" mass="29226">MVHELTNKVVVITGAATGIGARVVRKLVNEDIKLAAILDIAEKQGIELQNELNAKYGNKVKYIKCDATKDDQLFAAFETVIGEGGSIDVLINNAGILNDALNSYRLQIDLNVKALITGTLKGLELMRKDQNGKGGVIINMSSIAALCQLPETPIYCATKSAVLQFSNCIGMDTFYQDTGVRVIAICFGATDTPLLHLENVGAFDKKAKELLPNLLKSLPMQTPDEAAAGVIEVIKKGDSGSTWLISRGRPAEDITSTVKKAYEILTTLIFK</sequence>
<dbReference type="PANTHER" id="PTHR44229:SF8">
    <property type="entry name" value="ALCOHOL DEHYDROGENASE-RELATED"/>
    <property type="match status" value="1"/>
</dbReference>
<dbReference type="PANTHER" id="PTHR44229">
    <property type="entry name" value="15-HYDROXYPROSTAGLANDIN DEHYDROGENASE [NAD(+)]"/>
    <property type="match status" value="1"/>
</dbReference>
<accession>A0A6J1WS82</accession>
<dbReference type="Pfam" id="PF00106">
    <property type="entry name" value="adh_short"/>
    <property type="match status" value="1"/>
</dbReference>
<dbReference type="SUPFAM" id="SSF51735">
    <property type="entry name" value="NAD(P)-binding Rossmann-fold domains"/>
    <property type="match status" value="1"/>
</dbReference>
<proteinExistence type="inferred from homology"/>
<dbReference type="InterPro" id="IPR020904">
    <property type="entry name" value="Sc_DH/Rdtase_CS"/>
</dbReference>
<evidence type="ECO:0000313" key="5">
    <source>
        <dbReference type="RefSeq" id="XP_026758198.3"/>
    </source>
</evidence>
<evidence type="ECO:0000256" key="2">
    <source>
        <dbReference type="ARBA" id="ARBA00023002"/>
    </source>
</evidence>
<dbReference type="PROSITE" id="PS00061">
    <property type="entry name" value="ADH_SHORT"/>
    <property type="match status" value="1"/>
</dbReference>